<evidence type="ECO:0000313" key="2">
    <source>
        <dbReference type="EnsemblFungi" id="MAPG_02077T0"/>
    </source>
</evidence>
<reference evidence="2" key="5">
    <citation type="submission" date="2015-06" db="UniProtKB">
        <authorList>
            <consortium name="EnsemblFungi"/>
        </authorList>
    </citation>
    <scope>IDENTIFICATION</scope>
    <source>
        <strain evidence="2">ATCC 64411</strain>
    </source>
</reference>
<accession>A0A0C4DQD8</accession>
<dbReference type="AlphaFoldDB" id="A0A0C4DQD8"/>
<organism evidence="2 3">
    <name type="scientific">Magnaporthiopsis poae (strain ATCC 64411 / 73-15)</name>
    <name type="common">Kentucky bluegrass fungus</name>
    <name type="synonym">Magnaporthe poae</name>
    <dbReference type="NCBI Taxonomy" id="644358"/>
    <lineage>
        <taxon>Eukaryota</taxon>
        <taxon>Fungi</taxon>
        <taxon>Dikarya</taxon>
        <taxon>Ascomycota</taxon>
        <taxon>Pezizomycotina</taxon>
        <taxon>Sordariomycetes</taxon>
        <taxon>Sordariomycetidae</taxon>
        <taxon>Magnaporthales</taxon>
        <taxon>Magnaporthaceae</taxon>
        <taxon>Magnaporthiopsis</taxon>
    </lineage>
</organism>
<dbReference type="EMBL" id="ADBL01000530">
    <property type="status" value="NOT_ANNOTATED_CDS"/>
    <property type="molecule type" value="Genomic_DNA"/>
</dbReference>
<reference evidence="2" key="4">
    <citation type="journal article" date="2015" name="G3 (Bethesda)">
        <title>Genome sequences of three phytopathogenic species of the Magnaporthaceae family of fungi.</title>
        <authorList>
            <person name="Okagaki L.H."/>
            <person name="Nunes C.C."/>
            <person name="Sailsbery J."/>
            <person name="Clay B."/>
            <person name="Brown D."/>
            <person name="John T."/>
            <person name="Oh Y."/>
            <person name="Young N."/>
            <person name="Fitzgerald M."/>
            <person name="Haas B.J."/>
            <person name="Zeng Q."/>
            <person name="Young S."/>
            <person name="Adiconis X."/>
            <person name="Fan L."/>
            <person name="Levin J.Z."/>
            <person name="Mitchell T.K."/>
            <person name="Okubara P.A."/>
            <person name="Farman M.L."/>
            <person name="Kohn L.M."/>
            <person name="Birren B."/>
            <person name="Ma L.-J."/>
            <person name="Dean R.A."/>
        </authorList>
    </citation>
    <scope>NUCLEOTIDE SEQUENCE</scope>
    <source>
        <strain evidence="2">ATCC 64411 / 73-15</strain>
    </source>
</reference>
<evidence type="ECO:0000313" key="3">
    <source>
        <dbReference type="Proteomes" id="UP000011715"/>
    </source>
</evidence>
<gene>
    <name evidence="1" type="ORF">MAPG_02077</name>
</gene>
<name>A0A0C4DQD8_MAGP6</name>
<reference evidence="1" key="2">
    <citation type="submission" date="2010-05" db="EMBL/GenBank/DDBJ databases">
        <title>The Genome Sequence of Magnaporthe poae strain ATCC 64411.</title>
        <authorList>
            <consortium name="The Broad Institute Genome Sequencing Platform"/>
            <consortium name="Broad Institute Genome Sequencing Center for Infectious Disease"/>
            <person name="Ma L.-J."/>
            <person name="Dead R."/>
            <person name="Young S."/>
            <person name="Zeng Q."/>
            <person name="Koehrsen M."/>
            <person name="Alvarado L."/>
            <person name="Berlin A."/>
            <person name="Chapman S.B."/>
            <person name="Chen Z."/>
            <person name="Freedman E."/>
            <person name="Gellesch M."/>
            <person name="Goldberg J."/>
            <person name="Griggs A."/>
            <person name="Gujja S."/>
            <person name="Heilman E.R."/>
            <person name="Heiman D."/>
            <person name="Hepburn T."/>
            <person name="Howarth C."/>
            <person name="Jen D."/>
            <person name="Larson L."/>
            <person name="Mehta T."/>
            <person name="Neiman D."/>
            <person name="Pearson M."/>
            <person name="Roberts A."/>
            <person name="Saif S."/>
            <person name="Shea T."/>
            <person name="Shenoy N."/>
            <person name="Sisk P."/>
            <person name="Stolte C."/>
            <person name="Sykes S."/>
            <person name="Walk T."/>
            <person name="White J."/>
            <person name="Yandava C."/>
            <person name="Haas B."/>
            <person name="Nusbaum C."/>
            <person name="Birren B."/>
        </authorList>
    </citation>
    <scope>NUCLEOTIDE SEQUENCE</scope>
    <source>
        <strain evidence="1">ATCC 64411</strain>
    </source>
</reference>
<protein>
    <submittedName>
        <fullName evidence="1 2">Uncharacterized protein</fullName>
    </submittedName>
</protein>
<keyword evidence="3" id="KW-1185">Reference proteome</keyword>
<dbReference type="Proteomes" id="UP000011715">
    <property type="component" value="Unassembled WGS sequence"/>
</dbReference>
<proteinExistence type="predicted"/>
<dbReference type="EnsemblFungi" id="MAPG_02077T0">
    <property type="protein sequence ID" value="MAPG_02077T0"/>
    <property type="gene ID" value="MAPG_02077"/>
</dbReference>
<dbReference type="VEuPathDB" id="FungiDB:MAPG_02077"/>
<evidence type="ECO:0000313" key="1">
    <source>
        <dbReference type="EMBL" id="KLU83010.1"/>
    </source>
</evidence>
<sequence>MPFISAAAHQALSAAVNAHNLLSCVFLDALWFRCSCAGRGGTRRDENGGRLRGSEMEEGERRMVVSEHVGAGLHGLGGDKGQSGCSLLAKRAHPGLGVLQLAGRAADTLPAGKRGRRQGRLRDVAATQGSIGRLGQVGPKTAAAVRACESAIRQSCWSAA</sequence>
<reference evidence="3" key="1">
    <citation type="submission" date="2010-05" db="EMBL/GenBank/DDBJ databases">
        <title>The genome sequence of Magnaporthe poae strain ATCC 64411.</title>
        <authorList>
            <person name="Ma L.-J."/>
            <person name="Dead R."/>
            <person name="Young S."/>
            <person name="Zeng Q."/>
            <person name="Koehrsen M."/>
            <person name="Alvarado L."/>
            <person name="Berlin A."/>
            <person name="Chapman S.B."/>
            <person name="Chen Z."/>
            <person name="Freedman E."/>
            <person name="Gellesch M."/>
            <person name="Goldberg J."/>
            <person name="Griggs A."/>
            <person name="Gujja S."/>
            <person name="Heilman E.R."/>
            <person name="Heiman D."/>
            <person name="Hepburn T."/>
            <person name="Howarth C."/>
            <person name="Jen D."/>
            <person name="Larson L."/>
            <person name="Mehta T."/>
            <person name="Neiman D."/>
            <person name="Pearson M."/>
            <person name="Roberts A."/>
            <person name="Saif S."/>
            <person name="Shea T."/>
            <person name="Shenoy N."/>
            <person name="Sisk P."/>
            <person name="Stolte C."/>
            <person name="Sykes S."/>
            <person name="Walk T."/>
            <person name="White J."/>
            <person name="Yandava C."/>
            <person name="Haas B."/>
            <person name="Nusbaum C."/>
            <person name="Birren B."/>
        </authorList>
    </citation>
    <scope>NUCLEOTIDE SEQUENCE [LARGE SCALE GENOMIC DNA]</scope>
    <source>
        <strain evidence="3">ATCC 64411 / 73-15</strain>
    </source>
</reference>
<dbReference type="EMBL" id="GL876967">
    <property type="protein sequence ID" value="KLU83010.1"/>
    <property type="molecule type" value="Genomic_DNA"/>
</dbReference>
<reference evidence="1" key="3">
    <citation type="submission" date="2011-03" db="EMBL/GenBank/DDBJ databases">
        <title>Annotation of Magnaporthe poae ATCC 64411.</title>
        <authorList>
            <person name="Ma L.-J."/>
            <person name="Dead R."/>
            <person name="Young S.K."/>
            <person name="Zeng Q."/>
            <person name="Gargeya S."/>
            <person name="Fitzgerald M."/>
            <person name="Haas B."/>
            <person name="Abouelleil A."/>
            <person name="Alvarado L."/>
            <person name="Arachchi H.M."/>
            <person name="Berlin A."/>
            <person name="Brown A."/>
            <person name="Chapman S.B."/>
            <person name="Chen Z."/>
            <person name="Dunbar C."/>
            <person name="Freedman E."/>
            <person name="Gearin G."/>
            <person name="Gellesch M."/>
            <person name="Goldberg J."/>
            <person name="Griggs A."/>
            <person name="Gujja S."/>
            <person name="Heiman D."/>
            <person name="Howarth C."/>
            <person name="Larson L."/>
            <person name="Lui A."/>
            <person name="MacDonald P.J.P."/>
            <person name="Mehta T."/>
            <person name="Montmayeur A."/>
            <person name="Murphy C."/>
            <person name="Neiman D."/>
            <person name="Pearson M."/>
            <person name="Priest M."/>
            <person name="Roberts A."/>
            <person name="Saif S."/>
            <person name="Shea T."/>
            <person name="Shenoy N."/>
            <person name="Sisk P."/>
            <person name="Stolte C."/>
            <person name="Sykes S."/>
            <person name="Yandava C."/>
            <person name="Wortman J."/>
            <person name="Nusbaum C."/>
            <person name="Birren B."/>
        </authorList>
    </citation>
    <scope>NUCLEOTIDE SEQUENCE</scope>
    <source>
        <strain evidence="1">ATCC 64411</strain>
    </source>
</reference>